<evidence type="ECO:0000256" key="1">
    <source>
        <dbReference type="SAM" id="MobiDB-lite"/>
    </source>
</evidence>
<feature type="region of interest" description="Disordered" evidence="1">
    <location>
        <begin position="51"/>
        <end position="98"/>
    </location>
</feature>
<proteinExistence type="predicted"/>
<reference evidence="2 3" key="1">
    <citation type="submission" date="2020-05" db="EMBL/GenBank/DDBJ databases">
        <title>Draft genome of xy-202 and genomic insight in genome of the genus Peptostreptococcus.</title>
        <authorList>
            <person name="Zhang Z."/>
        </authorList>
    </citation>
    <scope>NUCLEOTIDE SEQUENCE [LARGE SCALE GENOMIC DNA]</scope>
    <source>
        <strain evidence="2 3">DSM 27025</strain>
    </source>
</reference>
<feature type="compositionally biased region" description="Basic and acidic residues" evidence="1">
    <location>
        <begin position="51"/>
        <end position="80"/>
    </location>
</feature>
<comment type="caution">
    <text evidence="2">The sequence shown here is derived from an EMBL/GenBank/DDBJ whole genome shotgun (WGS) entry which is preliminary data.</text>
</comment>
<keyword evidence="3" id="KW-1185">Reference proteome</keyword>
<name>A0ABR6TM76_9FIRM</name>
<dbReference type="RefSeq" id="WP_185624521.1">
    <property type="nucleotide sequence ID" value="NZ_JABGBW010000006.1"/>
</dbReference>
<dbReference type="Proteomes" id="UP000713904">
    <property type="component" value="Unassembled WGS sequence"/>
</dbReference>
<gene>
    <name evidence="2" type="ORF">HLB29_07340</name>
</gene>
<evidence type="ECO:0008006" key="4">
    <source>
        <dbReference type="Google" id="ProtNLM"/>
    </source>
</evidence>
<accession>A0ABR6TM76</accession>
<protein>
    <recommendedName>
        <fullName evidence="4">Lipoprotein</fullName>
    </recommendedName>
</protein>
<evidence type="ECO:0000313" key="2">
    <source>
        <dbReference type="EMBL" id="MBC2576499.1"/>
    </source>
</evidence>
<evidence type="ECO:0000313" key="3">
    <source>
        <dbReference type="Proteomes" id="UP000713904"/>
    </source>
</evidence>
<sequence length="98" mass="10981">MKKITLFIISIAFLLSGVKVCGYWCDKLLIKTETAVFYDININYTSESDKDKVIDSKNESNGDKSADEKNSDDNVDKIESEQLIPEQGVDNSATEHTD</sequence>
<dbReference type="EMBL" id="JABGBW010000006">
    <property type="protein sequence ID" value="MBC2576499.1"/>
    <property type="molecule type" value="Genomic_DNA"/>
</dbReference>
<organism evidence="2 3">
    <name type="scientific">Peptostreptococcus canis</name>
    <dbReference type="NCBI Taxonomy" id="1159213"/>
    <lineage>
        <taxon>Bacteria</taxon>
        <taxon>Bacillati</taxon>
        <taxon>Bacillota</taxon>
        <taxon>Clostridia</taxon>
        <taxon>Peptostreptococcales</taxon>
        <taxon>Peptostreptococcaceae</taxon>
        <taxon>Peptostreptococcus</taxon>
    </lineage>
</organism>